<dbReference type="Pfam" id="PF07690">
    <property type="entry name" value="MFS_1"/>
    <property type="match status" value="1"/>
</dbReference>
<gene>
    <name evidence="6" type="ORF">SSPSH_000174</name>
</gene>
<evidence type="ECO:0000259" key="5">
    <source>
        <dbReference type="PROSITE" id="PS50850"/>
    </source>
</evidence>
<dbReference type="GO" id="GO:0022857">
    <property type="term" value="F:transmembrane transporter activity"/>
    <property type="evidence" value="ECO:0007669"/>
    <property type="project" value="InterPro"/>
</dbReference>
<reference evidence="6 7" key="2">
    <citation type="journal article" date="2013" name="PLoS ONE">
        <title>INDIGO - INtegrated Data Warehouse of MIcrobial GenOmes with Examples from the Red Sea Extremophiles.</title>
        <authorList>
            <person name="Alam I."/>
            <person name="Antunes A."/>
            <person name="Kamau A.A."/>
            <person name="Ba Alawi W."/>
            <person name="Kalkatawi M."/>
            <person name="Stingl U."/>
            <person name="Bajic V.B."/>
        </authorList>
    </citation>
    <scope>NUCLEOTIDE SEQUENCE [LARGE SCALE GENOMIC DNA]</scope>
    <source>
        <strain evidence="6 7">E1L3A</strain>
    </source>
</reference>
<dbReference type="STRING" id="1033802.SSPSH_000174"/>
<feature type="transmembrane region" description="Helical" evidence="4">
    <location>
        <begin position="150"/>
        <end position="170"/>
    </location>
</feature>
<dbReference type="PANTHER" id="PTHR42910:SF1">
    <property type="entry name" value="MAJOR FACILITATOR SUPERFAMILY (MFS) PROFILE DOMAIN-CONTAINING PROTEIN"/>
    <property type="match status" value="1"/>
</dbReference>
<keyword evidence="1 4" id="KW-0812">Transmembrane</keyword>
<dbReference type="AlphaFoldDB" id="U2ES64"/>
<keyword evidence="7" id="KW-1185">Reference proteome</keyword>
<dbReference type="CDD" id="cd17324">
    <property type="entry name" value="MFS_NepI_like"/>
    <property type="match status" value="1"/>
</dbReference>
<feature type="transmembrane region" description="Helical" evidence="4">
    <location>
        <begin position="351"/>
        <end position="370"/>
    </location>
</feature>
<dbReference type="GO" id="GO:0032259">
    <property type="term" value="P:methylation"/>
    <property type="evidence" value="ECO:0007669"/>
    <property type="project" value="UniProtKB-KW"/>
</dbReference>
<feature type="transmembrane region" description="Helical" evidence="4">
    <location>
        <begin position="261"/>
        <end position="280"/>
    </location>
</feature>
<name>U2ES64_9GAMM</name>
<dbReference type="EC" id="2.1.1.37" evidence="6"/>
<keyword evidence="2 4" id="KW-1133">Transmembrane helix</keyword>
<dbReference type="SUPFAM" id="SSF103473">
    <property type="entry name" value="MFS general substrate transporter"/>
    <property type="match status" value="1"/>
</dbReference>
<comment type="caution">
    <text evidence="6">The sequence shown here is derived from an EMBL/GenBank/DDBJ whole genome shotgun (WGS) entry which is preliminary data.</text>
</comment>
<feature type="domain" description="Major facilitator superfamily (MFS) profile" evidence="5">
    <location>
        <begin position="1"/>
        <end position="377"/>
    </location>
</feature>
<feature type="transmembrane region" description="Helical" evidence="4">
    <location>
        <begin position="286"/>
        <end position="304"/>
    </location>
</feature>
<evidence type="ECO:0000256" key="2">
    <source>
        <dbReference type="ARBA" id="ARBA00022989"/>
    </source>
</evidence>
<dbReference type="PROSITE" id="PS50850">
    <property type="entry name" value="MFS"/>
    <property type="match status" value="1"/>
</dbReference>
<feature type="transmembrane region" description="Helical" evidence="4">
    <location>
        <begin position="63"/>
        <end position="80"/>
    </location>
</feature>
<dbReference type="EMBL" id="AFNV02000001">
    <property type="protein sequence ID" value="ERJ20832.1"/>
    <property type="molecule type" value="Genomic_DNA"/>
</dbReference>
<proteinExistence type="predicted"/>
<dbReference type="GO" id="GO:0003886">
    <property type="term" value="F:DNA (cytosine-5-)-methyltransferase activity"/>
    <property type="evidence" value="ECO:0007669"/>
    <property type="project" value="UniProtKB-EC"/>
</dbReference>
<evidence type="ECO:0000313" key="7">
    <source>
        <dbReference type="Proteomes" id="UP000006242"/>
    </source>
</evidence>
<keyword evidence="3 4" id="KW-0472">Membrane</keyword>
<dbReference type="Proteomes" id="UP000006242">
    <property type="component" value="Unassembled WGS sequence"/>
</dbReference>
<dbReference type="eggNOG" id="COG2814">
    <property type="taxonomic scope" value="Bacteria"/>
</dbReference>
<reference evidence="6 7" key="1">
    <citation type="journal article" date="2011" name="J. Bacteriol.">
        <title>Genome sequence of Salinisphaera shabanensis, a gammaproteobacterium from the harsh, variable environment of the brine-seawater interface of the Shaban Deep in the Red Sea.</title>
        <authorList>
            <person name="Antunes A."/>
            <person name="Alam I."/>
            <person name="Bajic V.B."/>
            <person name="Stingl U."/>
        </authorList>
    </citation>
    <scope>NUCLEOTIDE SEQUENCE [LARGE SCALE GENOMIC DNA]</scope>
    <source>
        <strain evidence="6 7">E1L3A</strain>
    </source>
</reference>
<sequence>MAVACGLSVANIYYAQPLLDLLTRSFDISSAGATTIITVTQLGYAAGLVFIVPVGDFFNRRRLIGVVCLITALALAAAALSPAFGYFVLASFVVGLSATTAQIMVPMAATLAAPAQRGAVVGRVMSGLLIGILLARAFSGIVADIAGWRAVFGCAAVAMLAQTVLLWRVLPNNGPPANAMRYGQVLRSVGALLVDEPLLRRRIVYGAFGFAGFTITWTVLPFLLAGAPYNYSETTIGLFSLFGAAGALGASLAGRFHDAGHGRWATGGFLLLACASFVFMDFNAHSLTAIIIGLLLMDLGVQGVQILNQSTIYTLRPDARSRITTAYMGCFFLFGALGSLVAGIAYEAGGWPGALAVAAVLEGCALAFWCTEARSPRSAATER</sequence>
<protein>
    <submittedName>
        <fullName evidence="6">DNA -methyltransferase protein</fullName>
        <ecNumber evidence="6">2.1.1.37</ecNumber>
    </submittedName>
</protein>
<feature type="transmembrane region" description="Helical" evidence="4">
    <location>
        <begin position="120"/>
        <end position="138"/>
    </location>
</feature>
<feature type="transmembrane region" description="Helical" evidence="4">
    <location>
        <begin position="86"/>
        <end position="108"/>
    </location>
</feature>
<feature type="transmembrane region" description="Helical" evidence="4">
    <location>
        <begin position="325"/>
        <end position="345"/>
    </location>
</feature>
<keyword evidence="6" id="KW-0808">Transferase</keyword>
<organism evidence="6 7">
    <name type="scientific">Salinisphaera shabanensis E1L3A</name>
    <dbReference type="NCBI Taxonomy" id="1033802"/>
    <lineage>
        <taxon>Bacteria</taxon>
        <taxon>Pseudomonadati</taxon>
        <taxon>Pseudomonadota</taxon>
        <taxon>Gammaproteobacteria</taxon>
        <taxon>Salinisphaerales</taxon>
        <taxon>Salinisphaeraceae</taxon>
        <taxon>Salinisphaera</taxon>
    </lineage>
</organism>
<dbReference type="InterPro" id="IPR020846">
    <property type="entry name" value="MFS_dom"/>
</dbReference>
<accession>U2ES64</accession>
<feature type="transmembrane region" description="Helical" evidence="4">
    <location>
        <begin position="236"/>
        <end position="254"/>
    </location>
</feature>
<evidence type="ECO:0000256" key="4">
    <source>
        <dbReference type="SAM" id="Phobius"/>
    </source>
</evidence>
<evidence type="ECO:0000256" key="3">
    <source>
        <dbReference type="ARBA" id="ARBA00023136"/>
    </source>
</evidence>
<dbReference type="Gene3D" id="1.20.1250.20">
    <property type="entry name" value="MFS general substrate transporter like domains"/>
    <property type="match status" value="1"/>
</dbReference>
<evidence type="ECO:0000256" key="1">
    <source>
        <dbReference type="ARBA" id="ARBA00022692"/>
    </source>
</evidence>
<dbReference type="InterPro" id="IPR036259">
    <property type="entry name" value="MFS_trans_sf"/>
</dbReference>
<dbReference type="PANTHER" id="PTHR42910">
    <property type="entry name" value="TRANSPORTER SCO4007-RELATED"/>
    <property type="match status" value="1"/>
</dbReference>
<dbReference type="InterPro" id="IPR011701">
    <property type="entry name" value="MFS"/>
</dbReference>
<feature type="transmembrane region" description="Helical" evidence="4">
    <location>
        <begin position="28"/>
        <end position="51"/>
    </location>
</feature>
<feature type="transmembrane region" description="Helical" evidence="4">
    <location>
        <begin position="203"/>
        <end position="224"/>
    </location>
</feature>
<evidence type="ECO:0000313" key="6">
    <source>
        <dbReference type="EMBL" id="ERJ20832.1"/>
    </source>
</evidence>
<keyword evidence="6" id="KW-0489">Methyltransferase</keyword>